<gene>
    <name evidence="6" type="ORF">C0Q88_12120</name>
</gene>
<dbReference type="InterPro" id="IPR051801">
    <property type="entry name" value="GH28_Enzymes"/>
</dbReference>
<evidence type="ECO:0000256" key="4">
    <source>
        <dbReference type="RuleBase" id="RU361169"/>
    </source>
</evidence>
<evidence type="ECO:0000313" key="6">
    <source>
        <dbReference type="EMBL" id="PLC42684.1"/>
    </source>
</evidence>
<keyword evidence="5" id="KW-0732">Signal</keyword>
<evidence type="ECO:0000313" key="7">
    <source>
        <dbReference type="Proteomes" id="UP000234456"/>
    </source>
</evidence>
<dbReference type="OrthoDB" id="9795222at2"/>
<dbReference type="InterPro" id="IPR012334">
    <property type="entry name" value="Pectin_lyas_fold"/>
</dbReference>
<sequence>MKLTPFLAALATLASTTAAQAADTPVSTQWGTVSEPALPATVCGTPLAAAITPVNGSVDAVDGNPSNSQPDTKRIQAAIDACPAGQAVKLVAGATGETGFLSGPLKIKSGVTLWIDKGVTLFASRNPADYDNGVGTCGTATTANDKSCNPLITARDTVGSGIVGDGTIDGRGGSLVTSGPNANRLTWWDIAYLNKTKGLNQQNPRLVQLFNGSNFTLYRVTVQNSPNFHIVTTGTAGVIAWGIKIVTPSLAYSVPGYKCAAGTTPDQVTPATCFTPETVKNTDGFDPGQSTNVLLAYSYISTGDDHVAVKASSGAVKNLTFAHNHFYYGHGLSIGSETNAGVSNMLVTDLVMDGNDSSGGGGLRIKSDASRGGHVDNIVYNNICMRNVKAPLVFDPFYSSSKGKLYPNFTNIVVKNFHDTGTAKLKARTMTFLGYEANKQKHSLTITLDNVVFDGAQPAFEGAHDGGPASPADVHFTYGGTGPVSFAGNIVTSSSNDVTVKGAPGTAAPVDCSNAFVPLKSVAPSSPI</sequence>
<dbReference type="Pfam" id="PF00295">
    <property type="entry name" value="Glyco_hydro_28"/>
    <property type="match status" value="1"/>
</dbReference>
<dbReference type="PANTHER" id="PTHR31339">
    <property type="entry name" value="PECTIN LYASE-RELATED"/>
    <property type="match status" value="1"/>
</dbReference>
<evidence type="ECO:0000256" key="2">
    <source>
        <dbReference type="ARBA" id="ARBA00022801"/>
    </source>
</evidence>
<dbReference type="RefSeq" id="WP_102065747.1">
    <property type="nucleotide sequence ID" value="NZ_PKQE01000002.1"/>
</dbReference>
<dbReference type="AlphaFoldDB" id="A0A2N4TSK1"/>
<evidence type="ECO:0000256" key="3">
    <source>
        <dbReference type="ARBA" id="ARBA00023295"/>
    </source>
</evidence>
<comment type="caution">
    <text evidence="6">The sequence shown here is derived from an EMBL/GenBank/DDBJ whole genome shotgun (WGS) entry which is preliminary data.</text>
</comment>
<feature type="signal peptide" evidence="5">
    <location>
        <begin position="1"/>
        <end position="21"/>
    </location>
</feature>
<feature type="chain" id="PRO_5014911103" evidence="5">
    <location>
        <begin position="22"/>
        <end position="528"/>
    </location>
</feature>
<evidence type="ECO:0000256" key="5">
    <source>
        <dbReference type="SAM" id="SignalP"/>
    </source>
</evidence>
<dbReference type="GO" id="GO:0004650">
    <property type="term" value="F:polygalacturonase activity"/>
    <property type="evidence" value="ECO:0007669"/>
    <property type="project" value="InterPro"/>
</dbReference>
<keyword evidence="3 4" id="KW-0326">Glycosidase</keyword>
<dbReference type="Gene3D" id="2.160.20.10">
    <property type="entry name" value="Single-stranded right-handed beta-helix, Pectin lyase-like"/>
    <property type="match status" value="1"/>
</dbReference>
<keyword evidence="2 4" id="KW-0378">Hydrolase</keyword>
<dbReference type="PROSITE" id="PS00502">
    <property type="entry name" value="POLYGALACTURONASE"/>
    <property type="match status" value="1"/>
</dbReference>
<dbReference type="GO" id="GO:0005975">
    <property type="term" value="P:carbohydrate metabolic process"/>
    <property type="evidence" value="ECO:0007669"/>
    <property type="project" value="InterPro"/>
</dbReference>
<evidence type="ECO:0000256" key="1">
    <source>
        <dbReference type="ARBA" id="ARBA00008834"/>
    </source>
</evidence>
<organism evidence="6 7">
    <name type="scientific">Ralstonia pickettii</name>
    <name type="common">Burkholderia pickettii</name>
    <dbReference type="NCBI Taxonomy" id="329"/>
    <lineage>
        <taxon>Bacteria</taxon>
        <taxon>Pseudomonadati</taxon>
        <taxon>Pseudomonadota</taxon>
        <taxon>Betaproteobacteria</taxon>
        <taxon>Burkholderiales</taxon>
        <taxon>Burkholderiaceae</taxon>
        <taxon>Ralstonia</taxon>
    </lineage>
</organism>
<dbReference type="PANTHER" id="PTHR31339:SF9">
    <property type="entry name" value="PLASMIN AND FIBRONECTIN-BINDING PROTEIN A"/>
    <property type="match status" value="1"/>
</dbReference>
<dbReference type="EMBL" id="PKQE01000002">
    <property type="protein sequence ID" value="PLC42684.1"/>
    <property type="molecule type" value="Genomic_DNA"/>
</dbReference>
<dbReference type="Proteomes" id="UP000234456">
    <property type="component" value="Unassembled WGS sequence"/>
</dbReference>
<accession>A0A2N4TSK1</accession>
<dbReference type="InterPro" id="IPR000743">
    <property type="entry name" value="Glyco_hydro_28"/>
</dbReference>
<protein>
    <submittedName>
        <fullName evidence="6">Polygalacturonase</fullName>
    </submittedName>
</protein>
<dbReference type="InterPro" id="IPR011050">
    <property type="entry name" value="Pectin_lyase_fold/virulence"/>
</dbReference>
<reference evidence="6 7" key="1">
    <citation type="submission" date="2017-12" db="EMBL/GenBank/DDBJ databases">
        <title>Draft genome sequence of Ralstonia pickettii 52.</title>
        <authorList>
            <person name="Zheng B."/>
        </authorList>
    </citation>
    <scope>NUCLEOTIDE SEQUENCE [LARGE SCALE GENOMIC DNA]</scope>
    <source>
        <strain evidence="6 7">52</strain>
    </source>
</reference>
<name>A0A2N4TSK1_RALPI</name>
<comment type="similarity">
    <text evidence="1 4">Belongs to the glycosyl hydrolase 28 family.</text>
</comment>
<dbReference type="SUPFAM" id="SSF51126">
    <property type="entry name" value="Pectin lyase-like"/>
    <property type="match status" value="1"/>
</dbReference>
<proteinExistence type="inferred from homology"/>